<organism evidence="1 2">
    <name type="scientific">Halolamina pelagica</name>
    <dbReference type="NCBI Taxonomy" id="699431"/>
    <lineage>
        <taxon>Archaea</taxon>
        <taxon>Methanobacteriati</taxon>
        <taxon>Methanobacteriota</taxon>
        <taxon>Stenosarchaea group</taxon>
        <taxon>Halobacteria</taxon>
        <taxon>Halobacteriales</taxon>
        <taxon>Haloferacaceae</taxon>
    </lineage>
</organism>
<dbReference type="EMBL" id="FOXI01000003">
    <property type="protein sequence ID" value="SFP41054.1"/>
    <property type="molecule type" value="Genomic_DNA"/>
</dbReference>
<proteinExistence type="predicted"/>
<evidence type="ECO:0000313" key="1">
    <source>
        <dbReference type="EMBL" id="SFP41054.1"/>
    </source>
</evidence>
<dbReference type="AlphaFoldDB" id="A0A1I5Q3W2"/>
<accession>A0A1I5Q3W2</accession>
<name>A0A1I5Q3W2_9EURY</name>
<sequence>MARLHQYGSNSSKNGYHLKGWTKHSGNTTLQVRYPCELLFDWMDLEPGDRIPSDLITSLLGANLLYTIGDGTAIDEEPEWTPSLDTISEDLTDGQRERLLGFIREYDGPRYKFIKQLQSEVDTGEGISGDARLSSHTSDQQNWYACIDSTSRGADESLHQIANQVFDSRPLTEEARSIIQKWNTDSSLEKLAEAPHIESSVRLFHNYVGTVNSLWVEDDALVYLVSLPDTDRKDSEARFFVNHFPKDVLDDGTERFESVFKIIVPDDNTERLPVVNENETVLHQIIIADGEALYWSVGLLEGSFRSNEIEKAEFGTYLEVIFDVTSQLVESLIGETIGESSDDIEIEFDTESPK</sequence>
<gene>
    <name evidence="1" type="ORF">SAMN05216277_103248</name>
</gene>
<evidence type="ECO:0000313" key="2">
    <source>
        <dbReference type="Proteomes" id="UP000183769"/>
    </source>
</evidence>
<reference evidence="2" key="1">
    <citation type="submission" date="2016-10" db="EMBL/GenBank/DDBJ databases">
        <authorList>
            <person name="Varghese N."/>
            <person name="Submissions S."/>
        </authorList>
    </citation>
    <scope>NUCLEOTIDE SEQUENCE [LARGE SCALE GENOMIC DNA]</scope>
    <source>
        <strain evidence="2">CGMCC 1.10329</strain>
    </source>
</reference>
<keyword evidence="2" id="KW-1185">Reference proteome</keyword>
<dbReference type="Proteomes" id="UP000183769">
    <property type="component" value="Unassembled WGS sequence"/>
</dbReference>
<protein>
    <submittedName>
        <fullName evidence="1">Uncharacterized protein</fullName>
    </submittedName>
</protein>